<comment type="caution">
    <text evidence="1">The sequence shown here is derived from an EMBL/GenBank/DDBJ whole genome shotgun (WGS) entry which is preliminary data.</text>
</comment>
<gene>
    <name evidence="1" type="ORF">Dpo_5c01430</name>
</gene>
<keyword evidence="2" id="KW-1185">Reference proteome</keyword>
<evidence type="ECO:0000313" key="1">
    <source>
        <dbReference type="EMBL" id="EMS79220.1"/>
    </source>
</evidence>
<protein>
    <submittedName>
        <fullName evidence="1">Hydrogenase expression/formation protein, HupF/HypC family</fullName>
    </submittedName>
</protein>
<sequence>MNVFDQLIKHRPENLVTGTVLAVDNNGTRAKVRVQGETTVWASCLIDVEPGDTVIIYNGAPRSVLQRLATTSAGQVTLVLV</sequence>
<name>S0FWY9_9BACT</name>
<reference evidence="1 2" key="1">
    <citation type="journal article" date="2013" name="Genome Announc.">
        <title>Draft Genome Sequence of Desulfotignum phosphitoxidans DSM 13687 Strain FiPS-3.</title>
        <authorList>
            <person name="Poehlein A."/>
            <person name="Daniel R."/>
            <person name="Simeonova D.D."/>
        </authorList>
    </citation>
    <scope>NUCLEOTIDE SEQUENCE [LARGE SCALE GENOMIC DNA]</scope>
    <source>
        <strain evidence="1 2">DSM 13687</strain>
    </source>
</reference>
<dbReference type="EMBL" id="APJX01000005">
    <property type="protein sequence ID" value="EMS79220.1"/>
    <property type="molecule type" value="Genomic_DNA"/>
</dbReference>
<dbReference type="AlphaFoldDB" id="S0FWY9"/>
<dbReference type="Proteomes" id="UP000014216">
    <property type="component" value="Unassembled WGS sequence"/>
</dbReference>
<dbReference type="RefSeq" id="WP_006966309.1">
    <property type="nucleotide sequence ID" value="NZ_APJX01000005.1"/>
</dbReference>
<organism evidence="1 2">
    <name type="scientific">Desulfotignum phosphitoxidans DSM 13687</name>
    <dbReference type="NCBI Taxonomy" id="1286635"/>
    <lineage>
        <taxon>Bacteria</taxon>
        <taxon>Pseudomonadati</taxon>
        <taxon>Thermodesulfobacteriota</taxon>
        <taxon>Desulfobacteria</taxon>
        <taxon>Desulfobacterales</taxon>
        <taxon>Desulfobacteraceae</taxon>
        <taxon>Desulfotignum</taxon>
    </lineage>
</organism>
<accession>S0FWY9</accession>
<evidence type="ECO:0000313" key="2">
    <source>
        <dbReference type="Proteomes" id="UP000014216"/>
    </source>
</evidence>
<proteinExistence type="predicted"/>